<accession>A0A366S9H4</accession>
<evidence type="ECO:0000313" key="1">
    <source>
        <dbReference type="EMBL" id="RBR25983.1"/>
    </source>
</evidence>
<organism evidence="1 2">
    <name type="scientific">Fusarium coffeatum</name>
    <dbReference type="NCBI Taxonomy" id="231269"/>
    <lineage>
        <taxon>Eukaryota</taxon>
        <taxon>Fungi</taxon>
        <taxon>Dikarya</taxon>
        <taxon>Ascomycota</taxon>
        <taxon>Pezizomycotina</taxon>
        <taxon>Sordariomycetes</taxon>
        <taxon>Hypocreomycetidae</taxon>
        <taxon>Hypocreales</taxon>
        <taxon>Nectriaceae</taxon>
        <taxon>Fusarium</taxon>
        <taxon>Fusarium incarnatum-equiseti species complex</taxon>
    </lineage>
</organism>
<dbReference type="RefSeq" id="XP_031020574.1">
    <property type="nucleotide sequence ID" value="XM_031155407.1"/>
</dbReference>
<dbReference type="GeneID" id="41990703"/>
<dbReference type="OrthoDB" id="4579506at2759"/>
<dbReference type="EMBL" id="QKXC01000031">
    <property type="protein sequence ID" value="RBR25983.1"/>
    <property type="molecule type" value="Genomic_DNA"/>
</dbReference>
<reference evidence="1 2" key="1">
    <citation type="submission" date="2018-06" db="EMBL/GenBank/DDBJ databases">
        <title>Fusarium incarnatum-equiseti species complex species 28.</title>
        <authorList>
            <person name="Gardiner D.M."/>
        </authorList>
    </citation>
    <scope>NUCLEOTIDE SEQUENCE [LARGE SCALE GENOMIC DNA]</scope>
    <source>
        <strain evidence="1 2">FIESC_28</strain>
    </source>
</reference>
<proteinExistence type="predicted"/>
<gene>
    <name evidence="1" type="ORF">FIESC28_01256</name>
</gene>
<protein>
    <submittedName>
        <fullName evidence="1">Uncharacterized protein</fullName>
    </submittedName>
</protein>
<dbReference type="Proteomes" id="UP000253153">
    <property type="component" value="Unassembled WGS sequence"/>
</dbReference>
<keyword evidence="2" id="KW-1185">Reference proteome</keyword>
<evidence type="ECO:0000313" key="2">
    <source>
        <dbReference type="Proteomes" id="UP000253153"/>
    </source>
</evidence>
<dbReference type="Gene3D" id="1.20.5.340">
    <property type="match status" value="1"/>
</dbReference>
<dbReference type="AlphaFoldDB" id="A0A366S9H4"/>
<comment type="caution">
    <text evidence="1">The sequence shown here is derived from an EMBL/GenBank/DDBJ whole genome shotgun (WGS) entry which is preliminary data.</text>
</comment>
<name>A0A366S9H4_9HYPO</name>
<sequence>MSTTNDPMRETTVRPSQQGLENILQGVQGVETRLKGINTQLCKILETTKGITAKLDKTIEKVEEIDANLGKTLETLKGIDTKVEGLDKQLRDSFQAIGAKCDERFDEFDKKLDQLGNFIAIFTAAPNTTFERAKL</sequence>